<dbReference type="PANTHER" id="PTHR12558">
    <property type="entry name" value="CELL DIVISION CYCLE 16,23,27"/>
    <property type="match status" value="1"/>
</dbReference>
<proteinExistence type="predicted"/>
<gene>
    <name evidence="1" type="ORF">DES52_11156</name>
</gene>
<dbReference type="SUPFAM" id="SSF48452">
    <property type="entry name" value="TPR-like"/>
    <property type="match status" value="2"/>
</dbReference>
<keyword evidence="2" id="KW-1185">Reference proteome</keyword>
<reference evidence="1 2" key="1">
    <citation type="submission" date="2018-06" db="EMBL/GenBank/DDBJ databases">
        <title>Genomic Encyclopedia of Type Strains, Phase IV (KMG-IV): sequencing the most valuable type-strain genomes for metagenomic binning, comparative biology and taxonomic classification.</title>
        <authorList>
            <person name="Goeker M."/>
        </authorList>
    </citation>
    <scope>NUCLEOTIDE SEQUENCE [LARGE SCALE GENOMIC DNA]</scope>
    <source>
        <strain evidence="1 2">DSM 18048</strain>
    </source>
</reference>
<sequence>MIELSTTWQQTLSALEHEDFDAAYWTLESAYGVAKRPERAVLSLLTATLHSLYGDAGAEDARRTLRDAVTLDPSLRDDKLYRALQAELTARTDPARGAVLAREAQDPNLKVPLPDLEPVARYHVMVALALGDEPQEALDAAPIATELPVHLRWRLRSWQADSEEALGHHEEAQSLYAEAAHQAKGLNRAIMLQERAAVLLQLERHEEALVVLERARTFYGREPDEALHLANWHYLRAQAELGLGRAEDALKSIETASRMERAEGDPSHGVELVWGQVLSALGRHDEATAHFEESLTLARPEDRAFALHELGVAYLDQDKPVEARERLQEALAFDEYPFLPEVYADLAEAEYRLGRLPEAEASAQYALSQGATVPASLVLGSVALDYYHLDEALEHYERVIRESAPISRDWVTAHSMAADILSQQGFQDPARIYSHASQALEHTDPTDEWYGTLTDLMTRAEEALRGGGRRTLN</sequence>
<dbReference type="SMART" id="SM00028">
    <property type="entry name" value="TPR"/>
    <property type="match status" value="5"/>
</dbReference>
<dbReference type="EMBL" id="QJSX01000011">
    <property type="protein sequence ID" value="PYE52884.1"/>
    <property type="molecule type" value="Genomic_DNA"/>
</dbReference>
<comment type="caution">
    <text evidence="1">The sequence shown here is derived from an EMBL/GenBank/DDBJ whole genome shotgun (WGS) entry which is preliminary data.</text>
</comment>
<dbReference type="RefSeq" id="WP_110887464.1">
    <property type="nucleotide sequence ID" value="NZ_QJSX01000011.1"/>
</dbReference>
<dbReference type="InterPro" id="IPR011990">
    <property type="entry name" value="TPR-like_helical_dom_sf"/>
</dbReference>
<dbReference type="OrthoDB" id="59226at2"/>
<dbReference type="Gene3D" id="1.25.40.10">
    <property type="entry name" value="Tetratricopeptide repeat domain"/>
    <property type="match status" value="2"/>
</dbReference>
<evidence type="ECO:0000313" key="1">
    <source>
        <dbReference type="EMBL" id="PYE52884.1"/>
    </source>
</evidence>
<dbReference type="PANTHER" id="PTHR12558:SF13">
    <property type="entry name" value="CELL DIVISION CYCLE PROTEIN 27 HOMOLOG"/>
    <property type="match status" value="1"/>
</dbReference>
<dbReference type="InterPro" id="IPR019734">
    <property type="entry name" value="TPR_rpt"/>
</dbReference>
<dbReference type="AlphaFoldDB" id="A0A318SFU6"/>
<accession>A0A318SFU6</accession>
<dbReference type="Pfam" id="PF13424">
    <property type="entry name" value="TPR_12"/>
    <property type="match status" value="1"/>
</dbReference>
<name>A0A318SFU6_9DEIO</name>
<organism evidence="1 2">
    <name type="scientific">Deinococcus yavapaiensis KR-236</name>
    <dbReference type="NCBI Taxonomy" id="694435"/>
    <lineage>
        <taxon>Bacteria</taxon>
        <taxon>Thermotogati</taxon>
        <taxon>Deinococcota</taxon>
        <taxon>Deinococci</taxon>
        <taxon>Deinococcales</taxon>
        <taxon>Deinococcaceae</taxon>
        <taxon>Deinococcus</taxon>
    </lineage>
</organism>
<dbReference type="Proteomes" id="UP000248326">
    <property type="component" value="Unassembled WGS sequence"/>
</dbReference>
<protein>
    <submittedName>
        <fullName evidence="1">Tetratricopeptide repeat protein</fullName>
    </submittedName>
</protein>
<evidence type="ECO:0000313" key="2">
    <source>
        <dbReference type="Proteomes" id="UP000248326"/>
    </source>
</evidence>